<accession>A0A0G8EQ86</accession>
<dbReference type="InterPro" id="IPR050959">
    <property type="entry name" value="MarA-like"/>
</dbReference>
<evidence type="ECO:0000256" key="3">
    <source>
        <dbReference type="ARBA" id="ARBA00023163"/>
    </source>
</evidence>
<evidence type="ECO:0000259" key="4">
    <source>
        <dbReference type="PROSITE" id="PS01124"/>
    </source>
</evidence>
<evidence type="ECO:0000313" key="5">
    <source>
        <dbReference type="EMBL" id="KLA26436.1"/>
    </source>
</evidence>
<dbReference type="PATRIC" id="fig|1396.428.peg.6074"/>
<dbReference type="GO" id="GO:0043565">
    <property type="term" value="F:sequence-specific DNA binding"/>
    <property type="evidence" value="ECO:0007669"/>
    <property type="project" value="InterPro"/>
</dbReference>
<dbReference type="Proteomes" id="UP000035214">
    <property type="component" value="Unassembled WGS sequence"/>
</dbReference>
<dbReference type="EMBL" id="LCYI01000042">
    <property type="protein sequence ID" value="KLA26436.1"/>
    <property type="molecule type" value="Genomic_DNA"/>
</dbReference>
<name>A0A0G8EQ86_BACCE</name>
<organism evidence="5 6">
    <name type="scientific">Bacillus cereus</name>
    <dbReference type="NCBI Taxonomy" id="1396"/>
    <lineage>
        <taxon>Bacteria</taxon>
        <taxon>Bacillati</taxon>
        <taxon>Bacillota</taxon>
        <taxon>Bacilli</taxon>
        <taxon>Bacillales</taxon>
        <taxon>Bacillaceae</taxon>
        <taxon>Bacillus</taxon>
        <taxon>Bacillus cereus group</taxon>
    </lineage>
</organism>
<keyword evidence="3" id="KW-0804">Transcription</keyword>
<gene>
    <name evidence="5" type="ORF">B4077_2532</name>
</gene>
<dbReference type="PANTHER" id="PTHR47504:SF6">
    <property type="entry name" value="ARAC-FAMILY TRANSCRIPTIONAL REGULATOR"/>
    <property type="match status" value="1"/>
</dbReference>
<dbReference type="AlphaFoldDB" id="A0A0G8EQ86"/>
<feature type="domain" description="HTH araC/xylS-type" evidence="4">
    <location>
        <begin position="6"/>
        <end position="103"/>
    </location>
</feature>
<evidence type="ECO:0000256" key="1">
    <source>
        <dbReference type="ARBA" id="ARBA00023015"/>
    </source>
</evidence>
<dbReference type="RefSeq" id="WP_046955952.1">
    <property type="nucleotide sequence ID" value="NZ_LCYI01000042.1"/>
</dbReference>
<dbReference type="Pfam" id="PF12833">
    <property type="entry name" value="HTH_18"/>
    <property type="match status" value="1"/>
</dbReference>
<dbReference type="GO" id="GO:0003700">
    <property type="term" value="F:DNA-binding transcription factor activity"/>
    <property type="evidence" value="ECO:0007669"/>
    <property type="project" value="InterPro"/>
</dbReference>
<dbReference type="InterPro" id="IPR018060">
    <property type="entry name" value="HTH_AraC"/>
</dbReference>
<keyword evidence="1" id="KW-0805">Transcription regulation</keyword>
<keyword evidence="2" id="KW-0238">DNA-binding</keyword>
<comment type="caution">
    <text evidence="5">The sequence shown here is derived from an EMBL/GenBank/DDBJ whole genome shotgun (WGS) entry which is preliminary data.</text>
</comment>
<dbReference type="Gene3D" id="1.10.10.60">
    <property type="entry name" value="Homeodomain-like"/>
    <property type="match status" value="2"/>
</dbReference>
<dbReference type="SMART" id="SM00342">
    <property type="entry name" value="HTH_ARAC"/>
    <property type="match status" value="1"/>
</dbReference>
<dbReference type="SUPFAM" id="SSF46689">
    <property type="entry name" value="Homeodomain-like"/>
    <property type="match status" value="2"/>
</dbReference>
<dbReference type="InterPro" id="IPR009057">
    <property type="entry name" value="Homeodomain-like_sf"/>
</dbReference>
<dbReference type="PANTHER" id="PTHR47504">
    <property type="entry name" value="RIGHT ORIGIN-BINDING PROTEIN"/>
    <property type="match status" value="1"/>
</dbReference>
<proteinExistence type="predicted"/>
<dbReference type="PROSITE" id="PS01124">
    <property type="entry name" value="HTH_ARAC_FAMILY_2"/>
    <property type="match status" value="1"/>
</dbReference>
<sequence length="364" mass="43211">MNEHIQQMIDWIESNLKKEFSLVELSRYMGYSPYYCSFKFRQVTGISIRRYILLRRLYLSTEDLKNDRKIIDIALDYDYSSQEAYSKAFKNVFGMNPREYQLNNMPIQSFVKLNINKEGEFKMNVSRKLEVEQLRNAKRELFDKDVLNILNGQMMYEKFKTEKLMGESDYAPFNEAMCVNTATTQVFNEEFIKTRAEGHNSSVESYTKKVIDPLENLFTKKYKYIVLWFGEDMFCQMNLLTILSYLEQSCYEGKVYLNSFREDEFKVSQHKLEIGNYSYIYNEVVVHHKKTSHKVPPVMYQAIDLYLNMLKEDNSVVKFISKNKDLSTRELLTKLFKLFPTIGYGDSQYIELINKIKKKAEPNI</sequence>
<evidence type="ECO:0000313" key="6">
    <source>
        <dbReference type="Proteomes" id="UP000035214"/>
    </source>
</evidence>
<protein>
    <recommendedName>
        <fullName evidence="4">HTH araC/xylS-type domain-containing protein</fullName>
    </recommendedName>
</protein>
<evidence type="ECO:0000256" key="2">
    <source>
        <dbReference type="ARBA" id="ARBA00023125"/>
    </source>
</evidence>
<reference evidence="5 6" key="1">
    <citation type="submission" date="2015-04" db="EMBL/GenBank/DDBJ databases">
        <title>Draft Genome Sequences of Eight Spore-Forming Food Isolates of Bacillus cereus Genome sequencing.</title>
        <authorList>
            <person name="Krawcyk A.O."/>
            <person name="de Jong A."/>
            <person name="Eijlander R.T."/>
            <person name="Berendsen E.M."/>
            <person name="Holsappel S."/>
            <person name="Wells-Bennik M."/>
            <person name="Kuipers O.P."/>
        </authorList>
    </citation>
    <scope>NUCLEOTIDE SEQUENCE [LARGE SCALE GENOMIC DNA]</scope>
    <source>
        <strain evidence="5 6">B4077</strain>
    </source>
</reference>